<keyword evidence="8" id="KW-1185">Reference proteome</keyword>
<dbReference type="Proteomes" id="UP001151287">
    <property type="component" value="Unassembled WGS sequence"/>
</dbReference>
<sequence length="168" mass="19041">MLANNIKPQIHSIFFLSLNLPVSRINKLISITQSHLFISHSNQTQFQMVCLQYCTSYTRRSLSFQHFSMFLLITSILSISYVDGRPISQEPKEDERMVGVALIGSRPPRCEGRCISCGHCEAVQVPIAPQSKLRRVFHGEILSRGDESSTNYKPLNWKCKCGDVIINP</sequence>
<evidence type="ECO:0000313" key="8">
    <source>
        <dbReference type="Proteomes" id="UP001151287"/>
    </source>
</evidence>
<keyword evidence="6" id="KW-0217">Developmental protein</keyword>
<dbReference type="PANTHER" id="PTHR33109:SF7">
    <property type="entry name" value="EPIDERMAL PATTERNING FACTOR-LIKE PROTEIN 2"/>
    <property type="match status" value="1"/>
</dbReference>
<gene>
    <name evidence="7" type="ORF">LUZ63_005546</name>
</gene>
<dbReference type="Pfam" id="PF17181">
    <property type="entry name" value="EPF"/>
    <property type="match status" value="1"/>
</dbReference>
<reference evidence="7" key="1">
    <citation type="journal article" date="2022" name="Cell">
        <title>Repeat-based holocentromeres influence genome architecture and karyotype evolution.</title>
        <authorList>
            <person name="Hofstatter P.G."/>
            <person name="Thangavel G."/>
            <person name="Lux T."/>
            <person name="Neumann P."/>
            <person name="Vondrak T."/>
            <person name="Novak P."/>
            <person name="Zhang M."/>
            <person name="Costa L."/>
            <person name="Castellani M."/>
            <person name="Scott A."/>
            <person name="Toegelov H."/>
            <person name="Fuchs J."/>
            <person name="Mata-Sucre Y."/>
            <person name="Dias Y."/>
            <person name="Vanzela A.L.L."/>
            <person name="Huettel B."/>
            <person name="Almeida C.C.S."/>
            <person name="Simkova H."/>
            <person name="Souza G."/>
            <person name="Pedrosa-Harand A."/>
            <person name="Macas J."/>
            <person name="Mayer K.F.X."/>
            <person name="Houben A."/>
            <person name="Marques A."/>
        </authorList>
    </citation>
    <scope>NUCLEOTIDE SEQUENCE</scope>
    <source>
        <strain evidence="7">RhyBre1mFocal</strain>
    </source>
</reference>
<comment type="similarity">
    <text evidence="2 6">Belongs to the plant cysteine rich small secretory peptide family. Epidermal patterning factor subfamily.</text>
</comment>
<organism evidence="7 8">
    <name type="scientific">Rhynchospora breviuscula</name>
    <dbReference type="NCBI Taxonomy" id="2022672"/>
    <lineage>
        <taxon>Eukaryota</taxon>
        <taxon>Viridiplantae</taxon>
        <taxon>Streptophyta</taxon>
        <taxon>Embryophyta</taxon>
        <taxon>Tracheophyta</taxon>
        <taxon>Spermatophyta</taxon>
        <taxon>Magnoliopsida</taxon>
        <taxon>Liliopsida</taxon>
        <taxon>Poales</taxon>
        <taxon>Cyperaceae</taxon>
        <taxon>Cyperoideae</taxon>
        <taxon>Rhynchosporeae</taxon>
        <taxon>Rhynchospora</taxon>
    </lineage>
</organism>
<keyword evidence="3 6" id="KW-0964">Secreted</keyword>
<dbReference type="GO" id="GO:0010052">
    <property type="term" value="P:guard cell differentiation"/>
    <property type="evidence" value="ECO:0007669"/>
    <property type="project" value="UniProtKB-UniRule"/>
</dbReference>
<evidence type="ECO:0000256" key="4">
    <source>
        <dbReference type="ARBA" id="ARBA00022729"/>
    </source>
</evidence>
<dbReference type="PANTHER" id="PTHR33109">
    <property type="entry name" value="EPIDERMAL PATTERNING FACTOR-LIKE PROTEIN 4"/>
    <property type="match status" value="1"/>
</dbReference>
<proteinExistence type="inferred from homology"/>
<dbReference type="GO" id="GO:0005576">
    <property type="term" value="C:extracellular region"/>
    <property type="evidence" value="ECO:0007669"/>
    <property type="project" value="UniProtKB-SubCell"/>
</dbReference>
<evidence type="ECO:0000256" key="1">
    <source>
        <dbReference type="ARBA" id="ARBA00004613"/>
    </source>
</evidence>
<dbReference type="OrthoDB" id="614712at2759"/>
<evidence type="ECO:0000256" key="3">
    <source>
        <dbReference type="ARBA" id="ARBA00022525"/>
    </source>
</evidence>
<name>A0A9Q0HSP6_9POAL</name>
<evidence type="ECO:0000256" key="2">
    <source>
        <dbReference type="ARBA" id="ARBA00008127"/>
    </source>
</evidence>
<comment type="subcellular location">
    <subcellularLocation>
        <location evidence="1 6">Secreted</location>
    </subcellularLocation>
</comment>
<dbReference type="EMBL" id="JAMQYH010000002">
    <property type="protein sequence ID" value="KAJ1697034.1"/>
    <property type="molecule type" value="Genomic_DNA"/>
</dbReference>
<protein>
    <recommendedName>
        <fullName evidence="6">Epidermal patterning factor-like protein</fullName>
    </recommendedName>
</protein>
<evidence type="ECO:0000256" key="6">
    <source>
        <dbReference type="RuleBase" id="RU367102"/>
    </source>
</evidence>
<keyword evidence="5" id="KW-1015">Disulfide bond</keyword>
<dbReference type="AlphaFoldDB" id="A0A9Q0HSP6"/>
<evidence type="ECO:0000256" key="5">
    <source>
        <dbReference type="ARBA" id="ARBA00023157"/>
    </source>
</evidence>
<comment type="function">
    <text evidence="6">Controls stomatal patterning.</text>
</comment>
<dbReference type="InterPro" id="IPR039455">
    <property type="entry name" value="EPFL"/>
</dbReference>
<evidence type="ECO:0000313" key="7">
    <source>
        <dbReference type="EMBL" id="KAJ1697034.1"/>
    </source>
</evidence>
<comment type="caution">
    <text evidence="7">The sequence shown here is derived from an EMBL/GenBank/DDBJ whole genome shotgun (WGS) entry which is preliminary data.</text>
</comment>
<keyword evidence="4" id="KW-0732">Signal</keyword>
<accession>A0A9Q0HSP6</accession>